<dbReference type="Proteomes" id="UP001286456">
    <property type="component" value="Unassembled WGS sequence"/>
</dbReference>
<keyword evidence="3 9" id="KW-0808">Transferase</keyword>
<reference evidence="9" key="2">
    <citation type="submission" date="2023-06" db="EMBL/GenBank/DDBJ databases">
        <authorList>
            <consortium name="Lawrence Berkeley National Laboratory"/>
            <person name="Haridas S."/>
            <person name="Hensen N."/>
            <person name="Bonometti L."/>
            <person name="Westerberg I."/>
            <person name="Brannstrom I.O."/>
            <person name="Guillou S."/>
            <person name="Cros-Aarteil S."/>
            <person name="Calhoun S."/>
            <person name="Kuo A."/>
            <person name="Mondo S."/>
            <person name="Pangilinan J."/>
            <person name="Riley R."/>
            <person name="Labutti K."/>
            <person name="Andreopoulos B."/>
            <person name="Lipzen A."/>
            <person name="Chen C."/>
            <person name="Yanf M."/>
            <person name="Daum C."/>
            <person name="Ng V."/>
            <person name="Clum A."/>
            <person name="Steindorff A."/>
            <person name="Ohm R."/>
            <person name="Martin F."/>
            <person name="Silar P."/>
            <person name="Natvig D."/>
            <person name="Lalanne C."/>
            <person name="Gautier V."/>
            <person name="Ament-Velasquez S.L."/>
            <person name="Kruys A."/>
            <person name="Hutchinson M.I."/>
            <person name="Powell A.J."/>
            <person name="Barry K."/>
            <person name="Miller A.N."/>
            <person name="Grigoriev I.V."/>
            <person name="Debuchy R."/>
            <person name="Gladieux P."/>
            <person name="Thoren M.H."/>
            <person name="Johannesson H."/>
        </authorList>
    </citation>
    <scope>NUCLEOTIDE SEQUENCE</scope>
    <source>
        <strain evidence="9">SMH4131-1</strain>
    </source>
</reference>
<comment type="subcellular location">
    <subcellularLocation>
        <location evidence="1">Membrane</location>
        <topology evidence="1">Multi-pass membrane protein</topology>
    </subcellularLocation>
</comment>
<reference evidence="9" key="1">
    <citation type="journal article" date="2023" name="Mol. Phylogenet. Evol.">
        <title>Genome-scale phylogeny and comparative genomics of the fungal order Sordariales.</title>
        <authorList>
            <person name="Hensen N."/>
            <person name="Bonometti L."/>
            <person name="Westerberg I."/>
            <person name="Brannstrom I.O."/>
            <person name="Guillou S."/>
            <person name="Cros-Aarteil S."/>
            <person name="Calhoun S."/>
            <person name="Haridas S."/>
            <person name="Kuo A."/>
            <person name="Mondo S."/>
            <person name="Pangilinan J."/>
            <person name="Riley R."/>
            <person name="LaButti K."/>
            <person name="Andreopoulos B."/>
            <person name="Lipzen A."/>
            <person name="Chen C."/>
            <person name="Yan M."/>
            <person name="Daum C."/>
            <person name="Ng V."/>
            <person name="Clum A."/>
            <person name="Steindorff A."/>
            <person name="Ohm R.A."/>
            <person name="Martin F."/>
            <person name="Silar P."/>
            <person name="Natvig D.O."/>
            <person name="Lalanne C."/>
            <person name="Gautier V."/>
            <person name="Ament-Velasquez S.L."/>
            <person name="Kruys A."/>
            <person name="Hutchinson M.I."/>
            <person name="Powell A.J."/>
            <person name="Barry K."/>
            <person name="Miller A.N."/>
            <person name="Grigoriev I.V."/>
            <person name="Debuchy R."/>
            <person name="Gladieux P."/>
            <person name="Hiltunen Thoren M."/>
            <person name="Johannesson H."/>
        </authorList>
    </citation>
    <scope>NUCLEOTIDE SEQUENCE</scope>
    <source>
        <strain evidence="9">SMH4131-1</strain>
    </source>
</reference>
<sequence>MASTLLPAVQLTPATPNIPAFYLAHYRSQFATRVAAGEARPLVIPFSLLGPLILPVLYLAIPHTKRPWLYRARLVVAAAMLALNAWTAATTSSANMAVAYAVGLMAVFGSFWGLAVVVFMRVQFESARVEMRLRKENVVEVEEPAEVGSGGGGGGYVYAVIDGQPVPDESVAATIGEHEYYWQTYPETGSFMQRLGWVWDLYTSFRGTGWTHAIPSIPSPTPPTNLHSLPPPPVDLSSISLVTPTGYHRSLTRSSFLRNRLLHILWSYLLLDLWTITARHDPYFIPGPIPASPSPALPPFLASLPPSLLSLQRTALGSLGILAALGLYMNLYQLLAFSLLFRSSSSPRGQLWQYPSIFGSFTHNVLARGLAGLWGGWWHQTFRLGFTAPTTFALRRGWLDSRPRALSTRVLALFIAFLLSGILHAAGGYTSIPHTTRAWGPVAFFVGSFAGVLVQTVLCAVCRPWIERVPRPWRRAGNALFVALWMHATMGAVVEDMSRAGLWLYEPVPVSIVRLLGLGGMPAEGWWRWDGEFLPRWYSGRHWWESGIRL</sequence>
<comment type="similarity">
    <text evidence="2">Belongs to the wax synthase family.</text>
</comment>
<dbReference type="InterPro" id="IPR044851">
    <property type="entry name" value="Wax_synthase"/>
</dbReference>
<evidence type="ECO:0000313" key="9">
    <source>
        <dbReference type="EMBL" id="KAK3337027.1"/>
    </source>
</evidence>
<feature type="transmembrane region" description="Helical" evidence="7">
    <location>
        <begin position="261"/>
        <end position="278"/>
    </location>
</feature>
<dbReference type="GO" id="GO:0016020">
    <property type="term" value="C:membrane"/>
    <property type="evidence" value="ECO:0007669"/>
    <property type="project" value="UniProtKB-SubCell"/>
</dbReference>
<keyword evidence="5 7" id="KW-1133">Transmembrane helix</keyword>
<dbReference type="InterPro" id="IPR032805">
    <property type="entry name" value="Wax_synthase_dom"/>
</dbReference>
<evidence type="ECO:0000256" key="5">
    <source>
        <dbReference type="ARBA" id="ARBA00022989"/>
    </source>
</evidence>
<keyword evidence="10" id="KW-1185">Reference proteome</keyword>
<keyword evidence="4 7" id="KW-0812">Transmembrane</keyword>
<evidence type="ECO:0000256" key="3">
    <source>
        <dbReference type="ARBA" id="ARBA00022679"/>
    </source>
</evidence>
<keyword evidence="6 7" id="KW-0472">Membrane</keyword>
<name>A0AAE0J504_9PEZI</name>
<comment type="caution">
    <text evidence="9">The sequence shown here is derived from an EMBL/GenBank/DDBJ whole genome shotgun (WGS) entry which is preliminary data.</text>
</comment>
<feature type="domain" description="Wax synthase" evidence="8">
    <location>
        <begin position="354"/>
        <end position="446"/>
    </location>
</feature>
<dbReference type="Pfam" id="PF13813">
    <property type="entry name" value="MBOAT_2"/>
    <property type="match status" value="1"/>
</dbReference>
<dbReference type="GO" id="GO:0008374">
    <property type="term" value="F:O-acyltransferase activity"/>
    <property type="evidence" value="ECO:0007669"/>
    <property type="project" value="InterPro"/>
</dbReference>
<evidence type="ECO:0000256" key="1">
    <source>
        <dbReference type="ARBA" id="ARBA00004141"/>
    </source>
</evidence>
<feature type="transmembrane region" description="Helical" evidence="7">
    <location>
        <begin position="98"/>
        <end position="122"/>
    </location>
</feature>
<feature type="transmembrane region" description="Helical" evidence="7">
    <location>
        <begin position="42"/>
        <end position="61"/>
    </location>
</feature>
<proteinExistence type="inferred from homology"/>
<dbReference type="EMBL" id="JAUEPO010000001">
    <property type="protein sequence ID" value="KAK3337027.1"/>
    <property type="molecule type" value="Genomic_DNA"/>
</dbReference>
<evidence type="ECO:0000256" key="2">
    <source>
        <dbReference type="ARBA" id="ARBA00007282"/>
    </source>
</evidence>
<evidence type="ECO:0000256" key="6">
    <source>
        <dbReference type="ARBA" id="ARBA00023136"/>
    </source>
</evidence>
<dbReference type="GO" id="GO:0006629">
    <property type="term" value="P:lipid metabolic process"/>
    <property type="evidence" value="ECO:0007669"/>
    <property type="project" value="InterPro"/>
</dbReference>
<feature type="transmembrane region" description="Helical" evidence="7">
    <location>
        <begin position="315"/>
        <end position="341"/>
    </location>
</feature>
<accession>A0AAE0J504</accession>
<evidence type="ECO:0000313" key="10">
    <source>
        <dbReference type="Proteomes" id="UP001286456"/>
    </source>
</evidence>
<organism evidence="9 10">
    <name type="scientific">Cercophora scortea</name>
    <dbReference type="NCBI Taxonomy" id="314031"/>
    <lineage>
        <taxon>Eukaryota</taxon>
        <taxon>Fungi</taxon>
        <taxon>Dikarya</taxon>
        <taxon>Ascomycota</taxon>
        <taxon>Pezizomycotina</taxon>
        <taxon>Sordariomycetes</taxon>
        <taxon>Sordariomycetidae</taxon>
        <taxon>Sordariales</taxon>
        <taxon>Lasiosphaeriaceae</taxon>
        <taxon>Cercophora</taxon>
    </lineage>
</organism>
<dbReference type="PANTHER" id="PTHR31595:SF67">
    <property type="entry name" value="WAX SYNTHASE DOMAIN-CONTAINING PROTEIN"/>
    <property type="match status" value="1"/>
</dbReference>
<gene>
    <name evidence="9" type="ORF">B0T19DRAFT_396694</name>
</gene>
<dbReference type="PANTHER" id="PTHR31595">
    <property type="entry name" value="LONG-CHAIN-ALCOHOL O-FATTY-ACYLTRANSFERASE 3-RELATED"/>
    <property type="match status" value="1"/>
</dbReference>
<feature type="transmembrane region" description="Helical" evidence="7">
    <location>
        <begin position="442"/>
        <end position="466"/>
    </location>
</feature>
<evidence type="ECO:0000256" key="7">
    <source>
        <dbReference type="SAM" id="Phobius"/>
    </source>
</evidence>
<dbReference type="AlphaFoldDB" id="A0AAE0J504"/>
<feature type="transmembrane region" description="Helical" evidence="7">
    <location>
        <begin position="410"/>
        <end position="430"/>
    </location>
</feature>
<protein>
    <submittedName>
        <fullName evidence="9">Membrane bound O-acyl transferase family-domain-containing protein</fullName>
    </submittedName>
</protein>
<feature type="transmembrane region" description="Helical" evidence="7">
    <location>
        <begin position="68"/>
        <end position="86"/>
    </location>
</feature>
<evidence type="ECO:0000256" key="4">
    <source>
        <dbReference type="ARBA" id="ARBA00022692"/>
    </source>
</evidence>
<evidence type="ECO:0000259" key="8">
    <source>
        <dbReference type="Pfam" id="PF13813"/>
    </source>
</evidence>